<name>A0A6B7SIZ1_9CAUD</name>
<dbReference type="GeneID" id="77925274"/>
<protein>
    <submittedName>
        <fullName evidence="1">Tail tubular protein</fullName>
    </submittedName>
</protein>
<evidence type="ECO:0000313" key="2">
    <source>
        <dbReference type="Proteomes" id="UP000500903"/>
    </source>
</evidence>
<dbReference type="KEGG" id="vg:77925274"/>
<proteinExistence type="predicted"/>
<dbReference type="RefSeq" id="YP_010649714.1">
    <property type="nucleotide sequence ID" value="NC_070772.1"/>
</dbReference>
<keyword evidence="2" id="KW-1185">Reference proteome</keyword>
<accession>A0A6B7SIZ1</accession>
<sequence length="781" mass="83187">MADCSKIPTLELVEDSKKGMSDIVSFANSSDNTYQSEFDNSTRTTIKGALNKLGGNNKGNYLDDPLLQDDVDYAYFSATQTKYKIAKGVLAPYQVNSTTYPDPETDPNLTVFDYATNSKLEGEITTAQNDIVGGKLFKGSNGDTVEVGDTVLSGTTHLRVLVGGEPAIVAMSPISVGLVSSISETGAVIGTESVSFFSPIDKNYKSVEAVISGVNGYPLIGDTITTSSRNGIKVTSRWEIRNSGDYIDGEEFESLNNGNIMVLVSEYTAKAFGCGGGVDDTDNLQRLFDSTRRGVAEIDIDCPVVLDTTKNTVQNTDPRPPLDDGETSSAAIVINHPVVCKSDFEISAKVGPTPVTTYHYLFSTNTDDGIHLELNLNGKRDEGAPSSSLGVQVNNDNVTTKNKGGNFGSSPLVLNGNARNDPLLNQKHDNHAYSNVGNSIFCRYVKNATAKNWTVRDVSEGFDLDKTCDGVNLDDWTVFGTRGDGADAAIEMNGAKNCTARNLFSVGFKTGAILNAKERYDEPGVYDRCENCSIDGGITISPTDGGVIVGNVTGDFTDTIDCSADDFQVFNATTGRPSYSVSGTNFSMKNAKSFGSEREGALIRGGTVNADGFESYESDRAGVDVLDGAKASLRNAHIENPNKSLGGHNGINAGNNTDVNVVGATVKGAAEYSIRKTGTGEFIFGNNDLSGALQDGLRYSSSANIVQMGDGKGSVQGGVQLGHGRRVFYASKSYTATSSLLMKEGDVIIHNDAFDAGDYYGRICYQVVGSIPQFRNFGKIE</sequence>
<evidence type="ECO:0000313" key="1">
    <source>
        <dbReference type="EMBL" id="QGF21011.1"/>
    </source>
</evidence>
<dbReference type="EMBL" id="MN512538">
    <property type="protein sequence ID" value="QGF21011.1"/>
    <property type="molecule type" value="Genomic_DNA"/>
</dbReference>
<organism evidence="1 2">
    <name type="scientific">Vibrio phage Seahorse</name>
    <dbReference type="NCBI Taxonomy" id="2662136"/>
    <lineage>
        <taxon>Viruses</taxon>
        <taxon>Duplodnaviria</taxon>
        <taxon>Heunggongvirae</taxon>
        <taxon>Uroviricota</taxon>
        <taxon>Caudoviricetes</taxon>
        <taxon>Seahorsevirus</taxon>
        <taxon>Seahorsevirus seahorse</taxon>
    </lineage>
</organism>
<reference evidence="1 2" key="1">
    <citation type="journal article" date="2020" name="Sci. Rep.">
        <title>A novel vibriophage exhibits inhibitory activity against host protein synthesis machinery.</title>
        <authorList>
            <person name="Thammatinna K."/>
            <person name="Egan M.E."/>
            <person name="Htoo H.H."/>
            <person name="Khanna K."/>
            <person name="Sugie J."/>
            <person name="Nideffer J.F."/>
            <person name="Villa E."/>
            <person name="Tassanakajon A."/>
            <person name="Pogliano J."/>
            <person name="Nonejuie P."/>
            <person name="Chaikeeratisak V."/>
        </authorList>
    </citation>
    <scope>NUCLEOTIDE SEQUENCE [LARGE SCALE GENOMIC DNA]</scope>
</reference>
<dbReference type="Proteomes" id="UP000500903">
    <property type="component" value="Segment"/>
</dbReference>